<organism evidence="3">
    <name type="scientific">Tetraselmis chuii</name>
    <dbReference type="NCBI Taxonomy" id="63592"/>
    <lineage>
        <taxon>Eukaryota</taxon>
        <taxon>Viridiplantae</taxon>
        <taxon>Chlorophyta</taxon>
        <taxon>core chlorophytes</taxon>
        <taxon>Chlorodendrophyceae</taxon>
        <taxon>Chlorodendrales</taxon>
        <taxon>Chlorodendraceae</taxon>
        <taxon>Tetraselmis</taxon>
    </lineage>
</organism>
<dbReference type="EMBL" id="HBGG01039398">
    <property type="protein sequence ID" value="CAD9220647.1"/>
    <property type="molecule type" value="Transcribed_RNA"/>
</dbReference>
<name>A0A7S1T4Q9_9CHLO</name>
<reference evidence="3" key="1">
    <citation type="submission" date="2021-01" db="EMBL/GenBank/DDBJ databases">
        <authorList>
            <person name="Corre E."/>
            <person name="Pelletier E."/>
            <person name="Niang G."/>
            <person name="Scheremetjew M."/>
            <person name="Finn R."/>
            <person name="Kale V."/>
            <person name="Holt S."/>
            <person name="Cochrane G."/>
            <person name="Meng A."/>
            <person name="Brown T."/>
            <person name="Cohen L."/>
        </authorList>
    </citation>
    <scope>NUCLEOTIDE SEQUENCE</scope>
    <source>
        <strain evidence="3">PLY429</strain>
    </source>
</reference>
<keyword evidence="2" id="KW-0732">Signal</keyword>
<evidence type="ECO:0000313" key="3">
    <source>
        <dbReference type="EMBL" id="CAD9220647.1"/>
    </source>
</evidence>
<evidence type="ECO:0000256" key="2">
    <source>
        <dbReference type="SAM" id="SignalP"/>
    </source>
</evidence>
<feature type="region of interest" description="Disordered" evidence="1">
    <location>
        <begin position="33"/>
        <end position="54"/>
    </location>
</feature>
<dbReference type="AlphaFoldDB" id="A0A7S1T4Q9"/>
<feature type="chain" id="PRO_5031186948" evidence="2">
    <location>
        <begin position="30"/>
        <end position="115"/>
    </location>
</feature>
<evidence type="ECO:0000256" key="1">
    <source>
        <dbReference type="SAM" id="MobiDB-lite"/>
    </source>
</evidence>
<gene>
    <name evidence="3" type="ORF">TCHU04912_LOCUS20278</name>
</gene>
<accession>A0A7S1T4Q9</accession>
<protein>
    <submittedName>
        <fullName evidence="3">Uncharacterized protein</fullName>
    </submittedName>
</protein>
<sequence length="115" mass="12906">MVCPLRFVLVGVSAAVALVVAFNTSWVSAEPEVSLKQDHHQQQQERDREQVDGRCDRGRGYDDYWWLATTRGYLRLLLDMFTGKYMYDLWNGGTLSGDAAAAQRTTTTASKVKAS</sequence>
<proteinExistence type="predicted"/>
<feature type="signal peptide" evidence="2">
    <location>
        <begin position="1"/>
        <end position="29"/>
    </location>
</feature>